<dbReference type="Pfam" id="PF01195">
    <property type="entry name" value="Pept_tRNA_hydro"/>
    <property type="match status" value="1"/>
</dbReference>
<dbReference type="Gene3D" id="3.40.50.1470">
    <property type="entry name" value="Peptidyl-tRNA hydrolase"/>
    <property type="match status" value="1"/>
</dbReference>
<protein>
    <submittedName>
        <fullName evidence="4">Aminoacyl-tRNA hydrolase</fullName>
    </submittedName>
</protein>
<dbReference type="PANTHER" id="PTHR17224">
    <property type="entry name" value="PEPTIDYL-TRNA HYDROLASE"/>
    <property type="match status" value="1"/>
</dbReference>
<name>A0A2G9YWP7_9BACT</name>
<reference evidence="4 5" key="1">
    <citation type="submission" date="2017-09" db="EMBL/GenBank/DDBJ databases">
        <title>Depth-based differentiation of microbial function through sediment-hosted aquifers and enrichment of novel symbionts in the deep terrestrial subsurface.</title>
        <authorList>
            <person name="Probst A.J."/>
            <person name="Ladd B."/>
            <person name="Jarett J.K."/>
            <person name="Geller-Mcgrath D.E."/>
            <person name="Sieber C.M."/>
            <person name="Emerson J.B."/>
            <person name="Anantharaman K."/>
            <person name="Thomas B.C."/>
            <person name="Malmstrom R."/>
            <person name="Stieglmeier M."/>
            <person name="Klingl A."/>
            <person name="Woyke T."/>
            <person name="Ryan C.M."/>
            <person name="Banfield J.F."/>
        </authorList>
    </citation>
    <scope>NUCLEOTIDE SEQUENCE [LARGE SCALE GENOMIC DNA]</scope>
    <source>
        <strain evidence="4">CG23_combo_of_CG06-09_8_20_14_all_38_19</strain>
    </source>
</reference>
<feature type="non-terminal residue" evidence="4">
    <location>
        <position position="1"/>
    </location>
</feature>
<evidence type="ECO:0000313" key="4">
    <source>
        <dbReference type="EMBL" id="PIP23686.1"/>
    </source>
</evidence>
<evidence type="ECO:0000256" key="1">
    <source>
        <dbReference type="ARBA" id="ARBA00022555"/>
    </source>
</evidence>
<accession>A0A2G9YWP7</accession>
<evidence type="ECO:0000313" key="5">
    <source>
        <dbReference type="Proteomes" id="UP000230273"/>
    </source>
</evidence>
<comment type="caution">
    <text evidence="4">The sequence shown here is derived from an EMBL/GenBank/DDBJ whole genome shotgun (WGS) entry which is preliminary data.</text>
</comment>
<evidence type="ECO:0000256" key="3">
    <source>
        <dbReference type="ARBA" id="ARBA00022884"/>
    </source>
</evidence>
<dbReference type="GO" id="GO:0000049">
    <property type="term" value="F:tRNA binding"/>
    <property type="evidence" value="ECO:0007669"/>
    <property type="project" value="UniProtKB-KW"/>
</dbReference>
<dbReference type="InterPro" id="IPR036416">
    <property type="entry name" value="Pept_tRNA_hydro_sf"/>
</dbReference>
<gene>
    <name evidence="4" type="ORF">COX36_02025</name>
</gene>
<dbReference type="GO" id="GO:0004045">
    <property type="term" value="F:peptidyl-tRNA hydrolase activity"/>
    <property type="evidence" value="ECO:0007669"/>
    <property type="project" value="InterPro"/>
</dbReference>
<evidence type="ECO:0000256" key="2">
    <source>
        <dbReference type="ARBA" id="ARBA00022801"/>
    </source>
</evidence>
<dbReference type="EMBL" id="PCRP01000031">
    <property type="protein sequence ID" value="PIP23686.1"/>
    <property type="molecule type" value="Genomic_DNA"/>
</dbReference>
<keyword evidence="1" id="KW-0820">tRNA-binding</keyword>
<organism evidence="4 5">
    <name type="scientific">Candidatus Nealsonbacteria bacterium CG23_combo_of_CG06-09_8_20_14_all_38_19</name>
    <dbReference type="NCBI Taxonomy" id="1974721"/>
    <lineage>
        <taxon>Bacteria</taxon>
        <taxon>Candidatus Nealsoniibacteriota</taxon>
    </lineage>
</organism>
<keyword evidence="3" id="KW-0694">RNA-binding</keyword>
<dbReference type="PANTHER" id="PTHR17224:SF1">
    <property type="entry name" value="PEPTIDYL-TRNA HYDROLASE"/>
    <property type="match status" value="1"/>
</dbReference>
<dbReference type="SUPFAM" id="SSF53178">
    <property type="entry name" value="Peptidyl-tRNA hydrolase-like"/>
    <property type="match status" value="1"/>
</dbReference>
<dbReference type="AlphaFoldDB" id="A0A2G9YWP7"/>
<sequence length="165" mass="18888">EFLKEFDFPFFKFSRKFNAEISEGFLNGGKIILAKPQTFMNNSGKAVKSLTLNLKPETLIVVHDDIDLPLGTIRIVQNRGEAGHKGVKSIIDVLGTRDFIRIRIGIKPINNQQLAIKKLEVERFVLKKFSKEEEKIVKEVLKKTAEAIEMILKEGQEEAMNKYNR</sequence>
<proteinExistence type="predicted"/>
<dbReference type="Proteomes" id="UP000230273">
    <property type="component" value="Unassembled WGS sequence"/>
</dbReference>
<dbReference type="InterPro" id="IPR001328">
    <property type="entry name" value="Pept_tRNA_hydro"/>
</dbReference>
<dbReference type="NCBIfam" id="TIGR00447">
    <property type="entry name" value="pth"/>
    <property type="match status" value="1"/>
</dbReference>
<keyword evidence="2 4" id="KW-0378">Hydrolase</keyword>